<keyword evidence="2" id="KW-1185">Reference proteome</keyword>
<evidence type="ECO:0000313" key="2">
    <source>
        <dbReference type="Proteomes" id="UP000240317"/>
    </source>
</evidence>
<dbReference type="AlphaFoldDB" id="A0A2T3W371"/>
<evidence type="ECO:0000313" key="1">
    <source>
        <dbReference type="EMBL" id="PTA66345.1"/>
    </source>
</evidence>
<gene>
    <name evidence="1" type="ORF">C8263_18465</name>
</gene>
<accession>A0A2T3W371</accession>
<name>A0A2T3W371_9DEIO</name>
<reference evidence="1 2" key="1">
    <citation type="submission" date="2018-03" db="EMBL/GenBank/DDBJ databases">
        <title>Draft genome of Deinococcus sp. OD32.</title>
        <authorList>
            <person name="Wang X.-P."/>
            <person name="Du Z.-J."/>
        </authorList>
    </citation>
    <scope>NUCLEOTIDE SEQUENCE [LARGE SCALE GENOMIC DNA]</scope>
    <source>
        <strain evidence="1 2">OD32</strain>
    </source>
</reference>
<protein>
    <submittedName>
        <fullName evidence="1">Uncharacterized protein</fullName>
    </submittedName>
</protein>
<comment type="caution">
    <text evidence="1">The sequence shown here is derived from an EMBL/GenBank/DDBJ whole genome shotgun (WGS) entry which is preliminary data.</text>
</comment>
<sequence>MALQEFVKVYTAESNFTGIQGYISVPATPTGLSTYDFVNFFLALDDYYEVGLSYADKGDGNGPVWRYFANHAKFGQQNQIVSPTSEVFVKIVNRGTEADATVQDGRITFSRTAAVASPTYSGKMLIGGEDNSATSSSGYTPRHPQVTFRNVKVQRGGVWLDWNATTQGSLGALVNRTPQYQRQGMVIQNVPLIAQLT</sequence>
<dbReference type="EMBL" id="PYSV01000040">
    <property type="protein sequence ID" value="PTA66345.1"/>
    <property type="molecule type" value="Genomic_DNA"/>
</dbReference>
<organism evidence="1 2">
    <name type="scientific">Deinococcus arcticus</name>
    <dbReference type="NCBI Taxonomy" id="2136176"/>
    <lineage>
        <taxon>Bacteria</taxon>
        <taxon>Thermotogati</taxon>
        <taxon>Deinococcota</taxon>
        <taxon>Deinococci</taxon>
        <taxon>Deinococcales</taxon>
        <taxon>Deinococcaceae</taxon>
        <taxon>Deinococcus</taxon>
    </lineage>
</organism>
<dbReference type="OrthoDB" id="9819887at2"/>
<proteinExistence type="predicted"/>
<dbReference type="RefSeq" id="WP_107139585.1">
    <property type="nucleotide sequence ID" value="NZ_PYSV01000040.1"/>
</dbReference>
<dbReference type="Proteomes" id="UP000240317">
    <property type="component" value="Unassembled WGS sequence"/>
</dbReference>